<organism evidence="14 15">
    <name type="scientific">Myxococcus virescens</name>
    <dbReference type="NCBI Taxonomy" id="83456"/>
    <lineage>
        <taxon>Bacteria</taxon>
        <taxon>Pseudomonadati</taxon>
        <taxon>Myxococcota</taxon>
        <taxon>Myxococcia</taxon>
        <taxon>Myxococcales</taxon>
        <taxon>Cystobacterineae</taxon>
        <taxon>Myxococcaceae</taxon>
        <taxon>Myxococcus</taxon>
    </lineage>
</organism>
<evidence type="ECO:0000259" key="13">
    <source>
        <dbReference type="Pfam" id="PF02018"/>
    </source>
</evidence>
<dbReference type="Gene3D" id="3.20.20.40">
    <property type="entry name" value="1, 4-beta cellobiohydrolase"/>
    <property type="match status" value="1"/>
</dbReference>
<keyword evidence="4" id="KW-1015">Disulfide bond</keyword>
<feature type="domain" description="CBM-cenC" evidence="13">
    <location>
        <begin position="90"/>
        <end position="211"/>
    </location>
</feature>
<dbReference type="SUPFAM" id="SSF49785">
    <property type="entry name" value="Galactose-binding domain-like"/>
    <property type="match status" value="1"/>
</dbReference>
<dbReference type="GO" id="GO:0004553">
    <property type="term" value="F:hydrolase activity, hydrolyzing O-glycosyl compounds"/>
    <property type="evidence" value="ECO:0007669"/>
    <property type="project" value="InterPro"/>
</dbReference>
<dbReference type="InterPro" id="IPR036434">
    <property type="entry name" value="Beta_cellobiohydrolase_sf"/>
</dbReference>
<evidence type="ECO:0000256" key="9">
    <source>
        <dbReference type="PIRSR" id="PIRSR001100-2"/>
    </source>
</evidence>
<accession>A0A511HF17</accession>
<keyword evidence="1" id="KW-0732">Signal</keyword>
<dbReference type="GO" id="GO:0030245">
    <property type="term" value="P:cellulose catabolic process"/>
    <property type="evidence" value="ECO:0007669"/>
    <property type="project" value="UniProtKB-KW"/>
</dbReference>
<keyword evidence="5 11" id="KW-0119">Carbohydrate metabolism</keyword>
<evidence type="ECO:0000256" key="4">
    <source>
        <dbReference type="ARBA" id="ARBA00023157"/>
    </source>
</evidence>
<evidence type="ECO:0000256" key="10">
    <source>
        <dbReference type="PROSITE-ProRule" id="PRU10056"/>
    </source>
</evidence>
<keyword evidence="2 11" id="KW-0378">Hydrolase</keyword>
<sequence length="529" mass="55530">MWLRVLAGPPTGHALDTARVTPGAAPWRPRAGGRNGFVQPSNTAVSPFRRFTAPAALMLAAALTTGCGPSEPPAPKEAEALGSRTDALTELVSNGTFNGGTVSPWWSGPNTQSRVENARLRVDVGGGTANPWDALIGQDDIPLVNGRAYTLSFTASASVTTTVRVTVQLESAPYTAPLDRQITLDGTSRHFTFPFTSTLATQAGQVTFQMGGRATGFSAFIDDISLTTEDGGGGGGPLAMTSGFYIDPNSNPANWVRANSGDSRAARIQSSIANNLAARWFAAWSGDITTAVSSFVSAADAADKLPVLVAYNIPGRDCGSHSGGGAGSPEAYRTWISSFAAAIGNRPAVVIIEPDAVAQLDCLANDAERQTRISLIRYATEQFRDRAPNTWAYLDAGNALWINADTMAQRLENMGVRNVRGFALNVSNFYTTAQSASYAGSVNSSLNSRYGYTRPFVVDTSRNGNGSNGEWCNPAGRKIGTTNQVGVGGAEMTLWIKVPGDSDGQCGVAPNTPAGTFMPDVALRMIDGL</sequence>
<feature type="binding site" evidence="9">
    <location>
        <position position="280"/>
    </location>
    <ligand>
        <name>substrate</name>
    </ligand>
</feature>
<dbReference type="Pfam" id="PF02018">
    <property type="entry name" value="CBM_4_9"/>
    <property type="match status" value="1"/>
</dbReference>
<dbReference type="AlphaFoldDB" id="A0A511HF17"/>
<dbReference type="EC" id="3.2.1.-" evidence="11"/>
<dbReference type="InterPro" id="IPR016288">
    <property type="entry name" value="Beta_cellobiohydrolase"/>
</dbReference>
<evidence type="ECO:0000256" key="7">
    <source>
        <dbReference type="ARBA" id="ARBA00023326"/>
    </source>
</evidence>
<dbReference type="SUPFAM" id="SSF51989">
    <property type="entry name" value="Glycosyl hydrolases family 6, cellulases"/>
    <property type="match status" value="1"/>
</dbReference>
<evidence type="ECO:0000256" key="11">
    <source>
        <dbReference type="RuleBase" id="RU361186"/>
    </source>
</evidence>
<keyword evidence="3 11" id="KW-0136">Cellulose degradation</keyword>
<name>A0A511HF17_9BACT</name>
<dbReference type="PANTHER" id="PTHR34876:SF4">
    <property type="entry name" value="1,4-BETA-D-GLUCAN CELLOBIOHYDROLASE C-RELATED"/>
    <property type="match status" value="1"/>
</dbReference>
<protein>
    <recommendedName>
        <fullName evidence="11">Glucanase</fullName>
        <ecNumber evidence="11">3.2.1.-</ecNumber>
    </recommendedName>
</protein>
<dbReference type="Proteomes" id="UP000321224">
    <property type="component" value="Unassembled WGS sequence"/>
</dbReference>
<evidence type="ECO:0000256" key="12">
    <source>
        <dbReference type="SAM" id="MobiDB-lite"/>
    </source>
</evidence>
<dbReference type="PRINTS" id="PR00733">
    <property type="entry name" value="GLHYDRLASE6"/>
</dbReference>
<dbReference type="Gene3D" id="2.60.120.260">
    <property type="entry name" value="Galactose-binding domain-like"/>
    <property type="match status" value="1"/>
</dbReference>
<evidence type="ECO:0000313" key="14">
    <source>
        <dbReference type="EMBL" id="GEL72137.1"/>
    </source>
</evidence>
<evidence type="ECO:0000256" key="8">
    <source>
        <dbReference type="PIRSR" id="PIRSR001100-1"/>
    </source>
</evidence>
<dbReference type="Pfam" id="PF01341">
    <property type="entry name" value="Glyco_hydro_6"/>
    <property type="match status" value="1"/>
</dbReference>
<feature type="binding site" evidence="9">
    <location>
        <position position="471"/>
    </location>
    <ligand>
        <name>substrate</name>
    </ligand>
</feature>
<evidence type="ECO:0000256" key="1">
    <source>
        <dbReference type="ARBA" id="ARBA00022729"/>
    </source>
</evidence>
<dbReference type="InterPro" id="IPR003305">
    <property type="entry name" value="CenC_carb-bd"/>
</dbReference>
<feature type="active site" evidence="10">
    <location>
        <position position="317"/>
    </location>
</feature>
<feature type="active site" description="Proton acceptor" evidence="8">
    <location>
        <position position="503"/>
    </location>
</feature>
<dbReference type="PANTHER" id="PTHR34876">
    <property type="match status" value="1"/>
</dbReference>
<gene>
    <name evidence="14" type="ORF">MVI01_39210</name>
</gene>
<reference evidence="14 15" key="1">
    <citation type="submission" date="2019-07" db="EMBL/GenBank/DDBJ databases">
        <title>Whole genome shotgun sequence of Myxococcus virescens NBRC 100334.</title>
        <authorList>
            <person name="Hosoyama A."/>
            <person name="Uohara A."/>
            <person name="Ohji S."/>
            <person name="Ichikawa N."/>
        </authorList>
    </citation>
    <scope>NUCLEOTIDE SEQUENCE [LARGE SCALE GENOMIC DNA]</scope>
    <source>
        <strain evidence="14 15">NBRC 100334</strain>
    </source>
</reference>
<feature type="binding site" evidence="9">
    <location>
        <position position="401"/>
    </location>
    <ligand>
        <name>substrate</name>
    </ligand>
</feature>
<keyword evidence="7 11" id="KW-0624">Polysaccharide degradation</keyword>
<comment type="similarity">
    <text evidence="11">Belongs to the glycosyl hydrolase family 6.</text>
</comment>
<proteinExistence type="inferred from homology"/>
<keyword evidence="6 11" id="KW-0326">Glycosidase</keyword>
<evidence type="ECO:0000256" key="6">
    <source>
        <dbReference type="ARBA" id="ARBA00023295"/>
    </source>
</evidence>
<feature type="region of interest" description="Disordered" evidence="12">
    <location>
        <begin position="7"/>
        <end position="39"/>
    </location>
</feature>
<feature type="binding site" evidence="9">
    <location>
        <position position="428"/>
    </location>
    <ligand>
        <name>substrate</name>
    </ligand>
</feature>
<feature type="binding site" evidence="9">
    <location>
        <position position="497"/>
    </location>
    <ligand>
        <name>substrate</name>
    </ligand>
</feature>
<dbReference type="PIRSF" id="PIRSF001100">
    <property type="entry name" value="Beta_cellobiohydrolase"/>
    <property type="match status" value="1"/>
</dbReference>
<dbReference type="EMBL" id="BJVY01000022">
    <property type="protein sequence ID" value="GEL72137.1"/>
    <property type="molecule type" value="Genomic_DNA"/>
</dbReference>
<comment type="caution">
    <text evidence="14">The sequence shown here is derived from an EMBL/GenBank/DDBJ whole genome shotgun (WGS) entry which is preliminary data.</text>
</comment>
<dbReference type="InterPro" id="IPR001524">
    <property type="entry name" value="Glyco_hydro_6_CS"/>
</dbReference>
<dbReference type="InterPro" id="IPR008979">
    <property type="entry name" value="Galactose-bd-like_sf"/>
</dbReference>
<feature type="active site" description="Proton donor" evidence="8">
    <location>
        <position position="355"/>
    </location>
</feature>
<evidence type="ECO:0000256" key="3">
    <source>
        <dbReference type="ARBA" id="ARBA00023001"/>
    </source>
</evidence>
<evidence type="ECO:0000256" key="5">
    <source>
        <dbReference type="ARBA" id="ARBA00023277"/>
    </source>
</evidence>
<evidence type="ECO:0000313" key="15">
    <source>
        <dbReference type="Proteomes" id="UP000321224"/>
    </source>
</evidence>
<dbReference type="PROSITE" id="PS00655">
    <property type="entry name" value="GLYCOSYL_HYDROL_F6_1"/>
    <property type="match status" value="1"/>
</dbReference>
<evidence type="ECO:0000256" key="2">
    <source>
        <dbReference type="ARBA" id="ARBA00022801"/>
    </source>
</evidence>